<evidence type="ECO:0000259" key="3">
    <source>
        <dbReference type="Pfam" id="PF16738"/>
    </source>
</evidence>
<dbReference type="InterPro" id="IPR031965">
    <property type="entry name" value="CBM26"/>
</dbReference>
<dbReference type="EMBL" id="CP060696">
    <property type="protein sequence ID" value="QNO18365.1"/>
    <property type="molecule type" value="Genomic_DNA"/>
</dbReference>
<organism evidence="4 5">
    <name type="scientific">Caproicibacterium amylolyticum</name>
    <dbReference type="NCBI Taxonomy" id="2766537"/>
    <lineage>
        <taxon>Bacteria</taxon>
        <taxon>Bacillati</taxon>
        <taxon>Bacillota</taxon>
        <taxon>Clostridia</taxon>
        <taxon>Eubacteriales</taxon>
        <taxon>Oscillospiraceae</taxon>
        <taxon>Caproicibacterium</taxon>
    </lineage>
</organism>
<accession>A0A7G9WI53</accession>
<dbReference type="InterPro" id="IPR013783">
    <property type="entry name" value="Ig-like_fold"/>
</dbReference>
<feature type="chain" id="PRO_5038788274" evidence="2">
    <location>
        <begin position="26"/>
        <end position="229"/>
    </location>
</feature>
<gene>
    <name evidence="4" type="ORF">H6X83_01480</name>
</gene>
<feature type="transmembrane region" description="Helical" evidence="1">
    <location>
        <begin position="203"/>
        <end position="223"/>
    </location>
</feature>
<keyword evidence="1" id="KW-0812">Transmembrane</keyword>
<dbReference type="KEGG" id="caml:H6X83_01480"/>
<sequence length="229" mass="23921">MKRFRKLVAGIMAMAMVMTSAIAMAAAPASAASKEVTIYFQNTKNWSNVYAYLWIGSGNVKGTPAWPGKQMTKVSGADNWYEMKYTAGTAFNVIFNDNAQPKPQQTADHNPKNLAADKDAYWFVPTNATESNDNGKTPVGTVLKVYTDAQAGFPKPAAAATTSSKKDTTVAASKAGDATATVSASSTAAADASPTTGDANENAPIIVTTAALLALAGMGTVLIRRKVKA</sequence>
<evidence type="ECO:0000313" key="5">
    <source>
        <dbReference type="Proteomes" id="UP000516046"/>
    </source>
</evidence>
<evidence type="ECO:0000256" key="2">
    <source>
        <dbReference type="SAM" id="SignalP"/>
    </source>
</evidence>
<dbReference type="Pfam" id="PF16738">
    <property type="entry name" value="CBM26"/>
    <property type="match status" value="1"/>
</dbReference>
<dbReference type="RefSeq" id="WP_212507428.1">
    <property type="nucleotide sequence ID" value="NZ_CP060696.1"/>
</dbReference>
<proteinExistence type="predicted"/>
<keyword evidence="1" id="KW-1133">Transmembrane helix</keyword>
<evidence type="ECO:0000256" key="1">
    <source>
        <dbReference type="SAM" id="Phobius"/>
    </source>
</evidence>
<reference evidence="4 5" key="1">
    <citation type="submission" date="2020-08" db="EMBL/GenBank/DDBJ databases">
        <authorList>
            <person name="Ren C."/>
            <person name="Gu Y."/>
            <person name="Xu Y."/>
        </authorList>
    </citation>
    <scope>NUCLEOTIDE SEQUENCE [LARGE SCALE GENOMIC DNA]</scope>
    <source>
        <strain evidence="4 5">LBM18003</strain>
    </source>
</reference>
<keyword evidence="2" id="KW-0732">Signal</keyword>
<name>A0A7G9WI53_9FIRM</name>
<dbReference type="AlphaFoldDB" id="A0A7G9WI53"/>
<dbReference type="Proteomes" id="UP000516046">
    <property type="component" value="Chromosome"/>
</dbReference>
<protein>
    <submittedName>
        <fullName evidence="4">Starch-binding protein</fullName>
    </submittedName>
</protein>
<keyword evidence="1" id="KW-0472">Membrane</keyword>
<feature type="signal peptide" evidence="2">
    <location>
        <begin position="1"/>
        <end position="25"/>
    </location>
</feature>
<feature type="domain" description="Starch-binding module 26" evidence="3">
    <location>
        <begin position="38"/>
        <end position="109"/>
    </location>
</feature>
<evidence type="ECO:0000313" key="4">
    <source>
        <dbReference type="EMBL" id="QNO18365.1"/>
    </source>
</evidence>
<keyword evidence="5" id="KW-1185">Reference proteome</keyword>
<dbReference type="Gene3D" id="2.60.40.10">
    <property type="entry name" value="Immunoglobulins"/>
    <property type="match status" value="1"/>
</dbReference>